<dbReference type="AlphaFoldDB" id="A0A8H5H391"/>
<gene>
    <name evidence="3" type="ORF">D9757_008862</name>
</gene>
<accession>A0A8H5H391</accession>
<name>A0A8H5H391_9AGAR</name>
<evidence type="ECO:0000313" key="4">
    <source>
        <dbReference type="Proteomes" id="UP000518752"/>
    </source>
</evidence>
<dbReference type="EMBL" id="JAACJN010000093">
    <property type="protein sequence ID" value="KAF5375979.1"/>
    <property type="molecule type" value="Genomic_DNA"/>
</dbReference>
<dbReference type="InterPro" id="IPR000719">
    <property type="entry name" value="Prot_kinase_dom"/>
</dbReference>
<dbReference type="OrthoDB" id="2804215at2759"/>
<feature type="region of interest" description="Disordered" evidence="1">
    <location>
        <begin position="88"/>
        <end position="113"/>
    </location>
</feature>
<dbReference type="PANTHER" id="PTHR44329">
    <property type="entry name" value="SERINE/THREONINE-PROTEIN KINASE TNNI3K-RELATED"/>
    <property type="match status" value="1"/>
</dbReference>
<dbReference type="SUPFAM" id="SSF56112">
    <property type="entry name" value="Protein kinase-like (PK-like)"/>
    <property type="match status" value="1"/>
</dbReference>
<dbReference type="GO" id="GO:0005524">
    <property type="term" value="F:ATP binding"/>
    <property type="evidence" value="ECO:0007669"/>
    <property type="project" value="InterPro"/>
</dbReference>
<keyword evidence="4" id="KW-1185">Reference proteome</keyword>
<dbReference type="GO" id="GO:0004674">
    <property type="term" value="F:protein serine/threonine kinase activity"/>
    <property type="evidence" value="ECO:0007669"/>
    <property type="project" value="TreeGrafter"/>
</dbReference>
<reference evidence="3 4" key="1">
    <citation type="journal article" date="2020" name="ISME J.">
        <title>Uncovering the hidden diversity of litter-decomposition mechanisms in mushroom-forming fungi.</title>
        <authorList>
            <person name="Floudas D."/>
            <person name="Bentzer J."/>
            <person name="Ahren D."/>
            <person name="Johansson T."/>
            <person name="Persson P."/>
            <person name="Tunlid A."/>
        </authorList>
    </citation>
    <scope>NUCLEOTIDE SEQUENCE [LARGE SCALE GENOMIC DNA]</scope>
    <source>
        <strain evidence="3 4">CBS 406.79</strain>
    </source>
</reference>
<dbReference type="PROSITE" id="PS50011">
    <property type="entry name" value="PROTEIN_KINASE_DOM"/>
    <property type="match status" value="1"/>
</dbReference>
<comment type="caution">
    <text evidence="3">The sequence shown here is derived from an EMBL/GenBank/DDBJ whole genome shotgun (WGS) entry which is preliminary data.</text>
</comment>
<proteinExistence type="predicted"/>
<dbReference type="InterPro" id="IPR008266">
    <property type="entry name" value="Tyr_kinase_AS"/>
</dbReference>
<evidence type="ECO:0000256" key="1">
    <source>
        <dbReference type="SAM" id="MobiDB-lite"/>
    </source>
</evidence>
<feature type="compositionally biased region" description="Low complexity" evidence="1">
    <location>
        <begin position="94"/>
        <end position="113"/>
    </location>
</feature>
<evidence type="ECO:0000259" key="2">
    <source>
        <dbReference type="PROSITE" id="PS50011"/>
    </source>
</evidence>
<sequence>MRDSAFFRYSLLSIRDFNLTLAATQLDRGEGKLPIAPEDFSESRRLTESIARLYTNACEFREQYALNKDPNTLQKGLALDRQGLNMTAERSSLHSRSSGGSSQSSHLHFRPYSGSSYSSRTHSGSTHRSHFHNFFRYSLAYDLCTQYETSNSDILLLHDSTQHLQALLRLRTLDDTLRQFALEDLSWNLHTLYAIGADDQGLSRAIDYSRTARDLVQYSNNVSGLYPESNLAFYLHTRYQIEQDIQDLDEVIQVVYQDLDTGLSSERRYKSLAILTSSLRKRYDCDEDVADLEEVISYDRELLNFSMSDSDRAIWLSLLADDLSRCFSVCQEVSVLEEAVVVDQKILQLLPVNSQEYEQSLRNLSSDLKTAFFHEADAKTLIGMIRCDKQMLKQEVDDSTLSQALQCLELLHNTTSSLNQVLLWWQGRLPTVHLIRVLAPMLDTASTSRRRLSRSPLQEPNLCDRIGALLRLKESDARRQIWIDAGEGDSDAHFITLVSQEGNGEIIPISFKASSVASSALVKSSQELRSILQSIDPMASLISMDPLLTPSVMQLLQLEIDAADSSSDYRRKCLRILQKLSRTHHVLPPSLFLRNITLDGNRAATGGGFADIWKGTWDGRAVCLKVLRMFLDSDAKVRKKVLHAFCNEALVWKQLKHPNILPLLGVNVSLFAPSFCLISPWIQHGDVNHYMKANPNFDKLTALTEIAAGLQYLHGLTPPVVHGDLRGANILVMSDGGPPRCCLADFGLALVAETQTLTSTTEIRGASRWMAPEFIDPTSYYPDFDSKHNRLPGDVYAFACTVIEILTEKPPFYDQYHTDSVIIIEVLDGGRPLRPESKWCSDTLWELISECWAPNPWERPLADDLYARLETMSAAKQEIRVRSSDSWEVV</sequence>
<feature type="domain" description="Protein kinase" evidence="2">
    <location>
        <begin position="598"/>
        <end position="872"/>
    </location>
</feature>
<dbReference type="Pfam" id="PF07714">
    <property type="entry name" value="PK_Tyr_Ser-Thr"/>
    <property type="match status" value="1"/>
</dbReference>
<dbReference type="InterPro" id="IPR001245">
    <property type="entry name" value="Ser-Thr/Tyr_kinase_cat_dom"/>
</dbReference>
<organism evidence="3 4">
    <name type="scientific">Collybiopsis confluens</name>
    <dbReference type="NCBI Taxonomy" id="2823264"/>
    <lineage>
        <taxon>Eukaryota</taxon>
        <taxon>Fungi</taxon>
        <taxon>Dikarya</taxon>
        <taxon>Basidiomycota</taxon>
        <taxon>Agaricomycotina</taxon>
        <taxon>Agaricomycetes</taxon>
        <taxon>Agaricomycetidae</taxon>
        <taxon>Agaricales</taxon>
        <taxon>Marasmiineae</taxon>
        <taxon>Omphalotaceae</taxon>
        <taxon>Collybiopsis</taxon>
    </lineage>
</organism>
<dbReference type="Proteomes" id="UP000518752">
    <property type="component" value="Unassembled WGS sequence"/>
</dbReference>
<dbReference type="Gene3D" id="1.10.510.10">
    <property type="entry name" value="Transferase(Phosphotransferase) domain 1"/>
    <property type="match status" value="1"/>
</dbReference>
<dbReference type="InterPro" id="IPR051681">
    <property type="entry name" value="Ser/Thr_Kinases-Pseudokinases"/>
</dbReference>
<dbReference type="PROSITE" id="PS00109">
    <property type="entry name" value="PROTEIN_KINASE_TYR"/>
    <property type="match status" value="1"/>
</dbReference>
<evidence type="ECO:0000313" key="3">
    <source>
        <dbReference type="EMBL" id="KAF5375979.1"/>
    </source>
</evidence>
<dbReference type="InterPro" id="IPR011009">
    <property type="entry name" value="Kinase-like_dom_sf"/>
</dbReference>
<protein>
    <recommendedName>
        <fullName evidence="2">Protein kinase domain-containing protein</fullName>
    </recommendedName>
</protein>